<name>A0AAD4S3K1_9MAGN</name>
<reference evidence="1" key="1">
    <citation type="submission" date="2022-04" db="EMBL/GenBank/DDBJ databases">
        <title>A functionally conserved STORR gene fusion in Papaver species that diverged 16.8 million years ago.</title>
        <authorList>
            <person name="Catania T."/>
        </authorList>
    </citation>
    <scope>NUCLEOTIDE SEQUENCE</scope>
    <source>
        <strain evidence="1">S-188037</strain>
    </source>
</reference>
<dbReference type="EMBL" id="JAJJMB010014612">
    <property type="protein sequence ID" value="KAI3859335.1"/>
    <property type="molecule type" value="Genomic_DNA"/>
</dbReference>
<keyword evidence="2" id="KW-1185">Reference proteome</keyword>
<organism evidence="1 2">
    <name type="scientific">Papaver atlanticum</name>
    <dbReference type="NCBI Taxonomy" id="357466"/>
    <lineage>
        <taxon>Eukaryota</taxon>
        <taxon>Viridiplantae</taxon>
        <taxon>Streptophyta</taxon>
        <taxon>Embryophyta</taxon>
        <taxon>Tracheophyta</taxon>
        <taxon>Spermatophyta</taxon>
        <taxon>Magnoliopsida</taxon>
        <taxon>Ranunculales</taxon>
        <taxon>Papaveraceae</taxon>
        <taxon>Papaveroideae</taxon>
        <taxon>Papaver</taxon>
    </lineage>
</organism>
<accession>A0AAD4S3K1</accession>
<sequence>MYGGNYNSVEVYLFHSEVLTFCYSRIQWYQHRIAENVKESGQDTKSRETEYINVGGSNVDNSENITGWNPGVYFKIENSNGKRTIIIQLTRRSTTQNGNSTDMGLQLQKNLDL</sequence>
<gene>
    <name evidence="1" type="ORF">MKW98_007716</name>
</gene>
<dbReference type="AlphaFoldDB" id="A0AAD4S3K1"/>
<evidence type="ECO:0000313" key="1">
    <source>
        <dbReference type="EMBL" id="KAI3859335.1"/>
    </source>
</evidence>
<protein>
    <submittedName>
        <fullName evidence="1">Uncharacterized protein</fullName>
    </submittedName>
</protein>
<dbReference type="Proteomes" id="UP001202328">
    <property type="component" value="Unassembled WGS sequence"/>
</dbReference>
<comment type="caution">
    <text evidence="1">The sequence shown here is derived from an EMBL/GenBank/DDBJ whole genome shotgun (WGS) entry which is preliminary data.</text>
</comment>
<evidence type="ECO:0000313" key="2">
    <source>
        <dbReference type="Proteomes" id="UP001202328"/>
    </source>
</evidence>
<proteinExistence type="predicted"/>